<evidence type="ECO:0000313" key="11">
    <source>
        <dbReference type="EMBL" id="PXV64331.1"/>
    </source>
</evidence>
<feature type="domain" description="Mechanosensitive ion channel transmembrane helices 2/3" evidence="10">
    <location>
        <begin position="191"/>
        <end position="231"/>
    </location>
</feature>
<dbReference type="PANTHER" id="PTHR30566">
    <property type="entry name" value="YNAI-RELATED MECHANOSENSITIVE ION CHANNEL"/>
    <property type="match status" value="1"/>
</dbReference>
<dbReference type="Pfam" id="PF00924">
    <property type="entry name" value="MS_channel_2nd"/>
    <property type="match status" value="1"/>
</dbReference>
<evidence type="ECO:0000256" key="7">
    <source>
        <dbReference type="SAM" id="Phobius"/>
    </source>
</evidence>
<evidence type="ECO:0000256" key="3">
    <source>
        <dbReference type="ARBA" id="ARBA00022475"/>
    </source>
</evidence>
<dbReference type="EMBL" id="QICM01000018">
    <property type="protein sequence ID" value="PXV64331.1"/>
    <property type="molecule type" value="Genomic_DNA"/>
</dbReference>
<dbReference type="InterPro" id="IPR011014">
    <property type="entry name" value="MscS_channel_TM-2"/>
</dbReference>
<feature type="transmembrane region" description="Helical" evidence="7">
    <location>
        <begin position="143"/>
        <end position="164"/>
    </location>
</feature>
<keyword evidence="6 7" id="KW-0472">Membrane</keyword>
<evidence type="ECO:0000259" key="9">
    <source>
        <dbReference type="Pfam" id="PF21082"/>
    </source>
</evidence>
<evidence type="ECO:0000259" key="8">
    <source>
        <dbReference type="Pfam" id="PF00924"/>
    </source>
</evidence>
<accession>A0A318E752</accession>
<reference evidence="11 12" key="1">
    <citation type="submission" date="2018-04" db="EMBL/GenBank/DDBJ databases">
        <title>Subsurface microbial communities from deep shales in Ohio and West Virginia, USA.</title>
        <authorList>
            <person name="Wrighton K."/>
        </authorList>
    </citation>
    <scope>NUCLEOTIDE SEQUENCE [LARGE SCALE GENOMIC DNA]</scope>
    <source>
        <strain evidence="11 12">MSL28</strain>
    </source>
</reference>
<keyword evidence="5 7" id="KW-1133">Transmembrane helix</keyword>
<organism evidence="11 12">
    <name type="scientific">Halanaerobium congolense</name>
    <dbReference type="NCBI Taxonomy" id="54121"/>
    <lineage>
        <taxon>Bacteria</taxon>
        <taxon>Bacillati</taxon>
        <taxon>Bacillota</taxon>
        <taxon>Clostridia</taxon>
        <taxon>Halanaerobiales</taxon>
        <taxon>Halanaerobiaceae</taxon>
        <taxon>Halanaerobium</taxon>
    </lineage>
</organism>
<dbReference type="Gene3D" id="1.10.287.1260">
    <property type="match status" value="1"/>
</dbReference>
<dbReference type="Gene3D" id="2.30.30.60">
    <property type="match status" value="1"/>
</dbReference>
<keyword evidence="3" id="KW-1003">Cell membrane</keyword>
<evidence type="ECO:0000256" key="4">
    <source>
        <dbReference type="ARBA" id="ARBA00022692"/>
    </source>
</evidence>
<feature type="transmembrane region" description="Helical" evidence="7">
    <location>
        <begin position="70"/>
        <end position="92"/>
    </location>
</feature>
<dbReference type="InterPro" id="IPR011066">
    <property type="entry name" value="MscS_channel_C_sf"/>
</dbReference>
<dbReference type="GO" id="GO:0005886">
    <property type="term" value="C:plasma membrane"/>
    <property type="evidence" value="ECO:0007669"/>
    <property type="project" value="UniProtKB-SubCell"/>
</dbReference>
<dbReference type="InterPro" id="IPR010920">
    <property type="entry name" value="LSM_dom_sf"/>
</dbReference>
<feature type="transmembrane region" description="Helical" evidence="7">
    <location>
        <begin position="184"/>
        <end position="204"/>
    </location>
</feature>
<evidence type="ECO:0000256" key="1">
    <source>
        <dbReference type="ARBA" id="ARBA00004651"/>
    </source>
</evidence>
<feature type="transmembrane region" description="Helical" evidence="7">
    <location>
        <begin position="113"/>
        <end position="131"/>
    </location>
</feature>
<gene>
    <name evidence="11" type="ORF">C8C78_11824</name>
</gene>
<keyword evidence="4 7" id="KW-0812">Transmembrane</keyword>
<dbReference type="InterPro" id="IPR049142">
    <property type="entry name" value="MS_channel_1st"/>
</dbReference>
<feature type="transmembrane region" description="Helical" evidence="7">
    <location>
        <begin position="210"/>
        <end position="230"/>
    </location>
</feature>
<feature type="domain" description="Mechanosensitive ion channel MscS C-terminal" evidence="9">
    <location>
        <begin position="305"/>
        <end position="390"/>
    </location>
</feature>
<evidence type="ECO:0000256" key="2">
    <source>
        <dbReference type="ARBA" id="ARBA00008017"/>
    </source>
</evidence>
<evidence type="ECO:0000256" key="6">
    <source>
        <dbReference type="ARBA" id="ARBA00023136"/>
    </source>
</evidence>
<evidence type="ECO:0000259" key="10">
    <source>
        <dbReference type="Pfam" id="PF21088"/>
    </source>
</evidence>
<protein>
    <submittedName>
        <fullName evidence="11">Small-conductance mechanosensitive channel</fullName>
    </submittedName>
</protein>
<dbReference type="InterPro" id="IPR049278">
    <property type="entry name" value="MS_channel_C"/>
</dbReference>
<dbReference type="InterPro" id="IPR023408">
    <property type="entry name" value="MscS_beta-dom_sf"/>
</dbReference>
<evidence type="ECO:0000313" key="12">
    <source>
        <dbReference type="Proteomes" id="UP000247389"/>
    </source>
</evidence>
<comment type="subcellular location">
    <subcellularLocation>
        <location evidence="1">Cell membrane</location>
        <topology evidence="1">Multi-pass membrane protein</topology>
    </subcellularLocation>
</comment>
<dbReference type="SUPFAM" id="SSF82689">
    <property type="entry name" value="Mechanosensitive channel protein MscS (YggB), C-terminal domain"/>
    <property type="match status" value="1"/>
</dbReference>
<sequence length="435" mass="50321">MIIYIKEGNFFKTFNIYKYKVEEMRGVLCPGKKDLKKILDKNKNVKFVGGRIMQELGLGTMLLNNSIENYLLALLFIMTVVIIIKLFDKFLLKRMDIFINKFSHSFSVLLKNIIQKRIYFLLYLFAFYLAFKELKVSSQIDNFVNLILMILTVIFVVLAALDILTYSLKKYWSKKQRSEEQQKVLNISLFMIRIVVWIIAFLFVLDNLNIQITGLVTGLGIGGVAIAFAAQNVLTDLFNYFTIFFDKPFDIGDFIITGENRGTIEHIGVKTTRIRSLSGEQLIISNTDLVNSRINNYKRMKQRRINFSFGLTYDTPLEKLKMVPEIVEEIIKSTDKTEFDRAHFAEFAASSLLFQVVYYVKDSDFKVYMGIQQQINFKLKARIEELGLSFAFPTQTVHFAHKNSAINNKSDEIQHFPASENQANNSENQANNKDN</sequence>
<comment type="similarity">
    <text evidence="2">Belongs to the MscS (TC 1.A.23) family.</text>
</comment>
<dbReference type="Gene3D" id="3.30.70.100">
    <property type="match status" value="1"/>
</dbReference>
<name>A0A318E752_9FIRM</name>
<dbReference type="Pfam" id="PF21088">
    <property type="entry name" value="MS_channel_1st"/>
    <property type="match status" value="1"/>
</dbReference>
<dbReference type="SUPFAM" id="SSF82861">
    <property type="entry name" value="Mechanosensitive channel protein MscS (YggB), transmembrane region"/>
    <property type="match status" value="1"/>
</dbReference>
<dbReference type="InterPro" id="IPR006685">
    <property type="entry name" value="MscS_channel_2nd"/>
</dbReference>
<comment type="caution">
    <text evidence="11">The sequence shown here is derived from an EMBL/GenBank/DDBJ whole genome shotgun (WGS) entry which is preliminary data.</text>
</comment>
<dbReference type="Pfam" id="PF21082">
    <property type="entry name" value="MS_channel_3rd"/>
    <property type="match status" value="1"/>
</dbReference>
<dbReference type="PANTHER" id="PTHR30566:SF25">
    <property type="entry name" value="INNER MEMBRANE PROTEIN"/>
    <property type="match status" value="1"/>
</dbReference>
<dbReference type="GO" id="GO:0055085">
    <property type="term" value="P:transmembrane transport"/>
    <property type="evidence" value="ECO:0007669"/>
    <property type="project" value="InterPro"/>
</dbReference>
<evidence type="ECO:0000256" key="5">
    <source>
        <dbReference type="ARBA" id="ARBA00022989"/>
    </source>
</evidence>
<feature type="domain" description="Mechanosensitive ion channel MscS" evidence="8">
    <location>
        <begin position="232"/>
        <end position="299"/>
    </location>
</feature>
<dbReference type="Proteomes" id="UP000247389">
    <property type="component" value="Unassembled WGS sequence"/>
</dbReference>
<dbReference type="AlphaFoldDB" id="A0A318E752"/>
<dbReference type="SUPFAM" id="SSF50182">
    <property type="entry name" value="Sm-like ribonucleoproteins"/>
    <property type="match status" value="1"/>
</dbReference>
<dbReference type="RefSeq" id="WP_258363628.1">
    <property type="nucleotide sequence ID" value="NZ_QICM01000018.1"/>
</dbReference>
<proteinExistence type="inferred from homology"/>